<sequence>MRIQLLGLIHLSQARARLDLSNTVTNLHVRDIIALVSESIAQTSLITEHGGMAQGRGQAMMASSAGGSRNSQLRNFIHMLHLRSEAQCRRIFDYDELKEIAKRAGIMTGISQLVEIANMGGHILKKGPDMYELVPE</sequence>
<evidence type="ECO:0000313" key="3">
    <source>
        <dbReference type="Proteomes" id="UP000007798"/>
    </source>
</evidence>
<organism evidence="2 3">
    <name type="scientific">Drosophila willistoni</name>
    <name type="common">Fruit fly</name>
    <dbReference type="NCBI Taxonomy" id="7260"/>
    <lineage>
        <taxon>Eukaryota</taxon>
        <taxon>Metazoa</taxon>
        <taxon>Ecdysozoa</taxon>
        <taxon>Arthropoda</taxon>
        <taxon>Hexapoda</taxon>
        <taxon>Insecta</taxon>
        <taxon>Pterygota</taxon>
        <taxon>Neoptera</taxon>
        <taxon>Endopterygota</taxon>
        <taxon>Diptera</taxon>
        <taxon>Brachycera</taxon>
        <taxon>Muscomorpha</taxon>
        <taxon>Ephydroidea</taxon>
        <taxon>Drosophilidae</taxon>
        <taxon>Drosophila</taxon>
        <taxon>Sophophora</taxon>
    </lineage>
</organism>
<gene>
    <name evidence="2" type="primary">Dwil\GK14480</name>
    <name evidence="2" type="ORF">Dwil_GK14480</name>
</gene>
<dbReference type="InParanoid" id="B4NK69"/>
<dbReference type="EMBL" id="CH964272">
    <property type="protein sequence ID" value="EDW85111.1"/>
    <property type="molecule type" value="Genomic_DNA"/>
</dbReference>
<dbReference type="STRING" id="7260.B4NK69"/>
<reference evidence="2 3" key="1">
    <citation type="journal article" date="2007" name="Nature">
        <title>Evolution of genes and genomes on the Drosophila phylogeny.</title>
        <authorList>
            <consortium name="Drosophila 12 Genomes Consortium"/>
            <person name="Clark A.G."/>
            <person name="Eisen M.B."/>
            <person name="Smith D.R."/>
            <person name="Bergman C.M."/>
            <person name="Oliver B."/>
            <person name="Markow T.A."/>
            <person name="Kaufman T.C."/>
            <person name="Kellis M."/>
            <person name="Gelbart W."/>
            <person name="Iyer V.N."/>
            <person name="Pollard D.A."/>
            <person name="Sackton T.B."/>
            <person name="Larracuente A.M."/>
            <person name="Singh N.D."/>
            <person name="Abad J.P."/>
            <person name="Abt D.N."/>
            <person name="Adryan B."/>
            <person name="Aguade M."/>
            <person name="Akashi H."/>
            <person name="Anderson W.W."/>
            <person name="Aquadro C.F."/>
            <person name="Ardell D.H."/>
            <person name="Arguello R."/>
            <person name="Artieri C.G."/>
            <person name="Barbash D.A."/>
            <person name="Barker D."/>
            <person name="Barsanti P."/>
            <person name="Batterham P."/>
            <person name="Batzoglou S."/>
            <person name="Begun D."/>
            <person name="Bhutkar A."/>
            <person name="Blanco E."/>
            <person name="Bosak S.A."/>
            <person name="Bradley R.K."/>
            <person name="Brand A.D."/>
            <person name="Brent M.R."/>
            <person name="Brooks A.N."/>
            <person name="Brown R.H."/>
            <person name="Butlin R.K."/>
            <person name="Caggese C."/>
            <person name="Calvi B.R."/>
            <person name="Bernardo de Carvalho A."/>
            <person name="Caspi A."/>
            <person name="Castrezana S."/>
            <person name="Celniker S.E."/>
            <person name="Chang J.L."/>
            <person name="Chapple C."/>
            <person name="Chatterji S."/>
            <person name="Chinwalla A."/>
            <person name="Civetta A."/>
            <person name="Clifton S.W."/>
            <person name="Comeron J.M."/>
            <person name="Costello J.C."/>
            <person name="Coyne J.A."/>
            <person name="Daub J."/>
            <person name="David R.G."/>
            <person name="Delcher A.L."/>
            <person name="Delehaunty K."/>
            <person name="Do C.B."/>
            <person name="Ebling H."/>
            <person name="Edwards K."/>
            <person name="Eickbush T."/>
            <person name="Evans J.D."/>
            <person name="Filipski A."/>
            <person name="Findeiss S."/>
            <person name="Freyhult E."/>
            <person name="Fulton L."/>
            <person name="Fulton R."/>
            <person name="Garcia A.C."/>
            <person name="Gardiner A."/>
            <person name="Garfield D.A."/>
            <person name="Garvin B.E."/>
            <person name="Gibson G."/>
            <person name="Gilbert D."/>
            <person name="Gnerre S."/>
            <person name="Godfrey J."/>
            <person name="Good R."/>
            <person name="Gotea V."/>
            <person name="Gravely B."/>
            <person name="Greenberg A.J."/>
            <person name="Griffiths-Jones S."/>
            <person name="Gross S."/>
            <person name="Guigo R."/>
            <person name="Gustafson E.A."/>
            <person name="Haerty W."/>
            <person name="Hahn M.W."/>
            <person name="Halligan D.L."/>
            <person name="Halpern A.L."/>
            <person name="Halter G.M."/>
            <person name="Han M.V."/>
            <person name="Heger A."/>
            <person name="Hillier L."/>
            <person name="Hinrichs A.S."/>
            <person name="Holmes I."/>
            <person name="Hoskins R.A."/>
            <person name="Hubisz M.J."/>
            <person name="Hultmark D."/>
            <person name="Huntley M.A."/>
            <person name="Jaffe D.B."/>
            <person name="Jagadeeshan S."/>
            <person name="Jeck W.R."/>
            <person name="Johnson J."/>
            <person name="Jones C.D."/>
            <person name="Jordan W.C."/>
            <person name="Karpen G.H."/>
            <person name="Kataoka E."/>
            <person name="Keightley P.D."/>
            <person name="Kheradpour P."/>
            <person name="Kirkness E.F."/>
            <person name="Koerich L.B."/>
            <person name="Kristiansen K."/>
            <person name="Kudrna D."/>
            <person name="Kulathinal R.J."/>
            <person name="Kumar S."/>
            <person name="Kwok R."/>
            <person name="Lander E."/>
            <person name="Langley C.H."/>
            <person name="Lapoint R."/>
            <person name="Lazzaro B.P."/>
            <person name="Lee S.J."/>
            <person name="Levesque L."/>
            <person name="Li R."/>
            <person name="Lin C.F."/>
            <person name="Lin M.F."/>
            <person name="Lindblad-Toh K."/>
            <person name="Llopart A."/>
            <person name="Long M."/>
            <person name="Low L."/>
            <person name="Lozovsky E."/>
            <person name="Lu J."/>
            <person name="Luo M."/>
            <person name="Machado C.A."/>
            <person name="Makalowski W."/>
            <person name="Marzo M."/>
            <person name="Matsuda M."/>
            <person name="Matzkin L."/>
            <person name="McAllister B."/>
            <person name="McBride C.S."/>
            <person name="McKernan B."/>
            <person name="McKernan K."/>
            <person name="Mendez-Lago M."/>
            <person name="Minx P."/>
            <person name="Mollenhauer M.U."/>
            <person name="Montooth K."/>
            <person name="Mount S.M."/>
            <person name="Mu X."/>
            <person name="Myers E."/>
            <person name="Negre B."/>
            <person name="Newfeld S."/>
            <person name="Nielsen R."/>
            <person name="Noor M.A."/>
            <person name="O'Grady P."/>
            <person name="Pachter L."/>
            <person name="Papaceit M."/>
            <person name="Parisi M.J."/>
            <person name="Parisi M."/>
            <person name="Parts L."/>
            <person name="Pedersen J.S."/>
            <person name="Pesole G."/>
            <person name="Phillippy A.M."/>
            <person name="Ponting C.P."/>
            <person name="Pop M."/>
            <person name="Porcelli D."/>
            <person name="Powell J.R."/>
            <person name="Prohaska S."/>
            <person name="Pruitt K."/>
            <person name="Puig M."/>
            <person name="Quesneville H."/>
            <person name="Ram K.R."/>
            <person name="Rand D."/>
            <person name="Rasmussen M.D."/>
            <person name="Reed L.K."/>
            <person name="Reenan R."/>
            <person name="Reily A."/>
            <person name="Remington K.A."/>
            <person name="Rieger T.T."/>
            <person name="Ritchie M.G."/>
            <person name="Robin C."/>
            <person name="Rogers Y.H."/>
            <person name="Rohde C."/>
            <person name="Rozas J."/>
            <person name="Rubenfield M.J."/>
            <person name="Ruiz A."/>
            <person name="Russo S."/>
            <person name="Salzberg S.L."/>
            <person name="Sanchez-Gracia A."/>
            <person name="Saranga D.J."/>
            <person name="Sato H."/>
            <person name="Schaeffer S.W."/>
            <person name="Schatz M.C."/>
            <person name="Schlenke T."/>
            <person name="Schwartz R."/>
            <person name="Segarra C."/>
            <person name="Singh R.S."/>
            <person name="Sirot L."/>
            <person name="Sirota M."/>
            <person name="Sisneros N.B."/>
            <person name="Smith C.D."/>
            <person name="Smith T.F."/>
            <person name="Spieth J."/>
            <person name="Stage D.E."/>
            <person name="Stark A."/>
            <person name="Stephan W."/>
            <person name="Strausberg R.L."/>
            <person name="Strempel S."/>
            <person name="Sturgill D."/>
            <person name="Sutton G."/>
            <person name="Sutton G.G."/>
            <person name="Tao W."/>
            <person name="Teichmann S."/>
            <person name="Tobari Y.N."/>
            <person name="Tomimura Y."/>
            <person name="Tsolas J.M."/>
            <person name="Valente V.L."/>
            <person name="Venter E."/>
            <person name="Venter J.C."/>
            <person name="Vicario S."/>
            <person name="Vieira F.G."/>
            <person name="Vilella A.J."/>
            <person name="Villasante A."/>
            <person name="Walenz B."/>
            <person name="Wang J."/>
            <person name="Wasserman M."/>
            <person name="Watts T."/>
            <person name="Wilson D."/>
            <person name="Wilson R.K."/>
            <person name="Wing R.A."/>
            <person name="Wolfner M.F."/>
            <person name="Wong A."/>
            <person name="Wong G.K."/>
            <person name="Wu C.I."/>
            <person name="Wu G."/>
            <person name="Yamamoto D."/>
            <person name="Yang H.P."/>
            <person name="Yang S.P."/>
            <person name="Yorke J.A."/>
            <person name="Yoshida K."/>
            <person name="Zdobnov E."/>
            <person name="Zhang P."/>
            <person name="Zhang Y."/>
            <person name="Zimin A.V."/>
            <person name="Baldwin J."/>
            <person name="Abdouelleil A."/>
            <person name="Abdulkadir J."/>
            <person name="Abebe A."/>
            <person name="Abera B."/>
            <person name="Abreu J."/>
            <person name="Acer S.C."/>
            <person name="Aftuck L."/>
            <person name="Alexander A."/>
            <person name="An P."/>
            <person name="Anderson E."/>
            <person name="Anderson S."/>
            <person name="Arachi H."/>
            <person name="Azer M."/>
            <person name="Bachantsang P."/>
            <person name="Barry A."/>
            <person name="Bayul T."/>
            <person name="Berlin A."/>
            <person name="Bessette D."/>
            <person name="Bloom T."/>
            <person name="Blye J."/>
            <person name="Boguslavskiy L."/>
            <person name="Bonnet C."/>
            <person name="Boukhgalter B."/>
            <person name="Bourzgui I."/>
            <person name="Brown A."/>
            <person name="Cahill P."/>
            <person name="Channer S."/>
            <person name="Cheshatsang Y."/>
            <person name="Chuda L."/>
            <person name="Citroen M."/>
            <person name="Collymore A."/>
            <person name="Cooke P."/>
            <person name="Costello M."/>
            <person name="D'Aco K."/>
            <person name="Daza R."/>
            <person name="De Haan G."/>
            <person name="DeGray S."/>
            <person name="DeMaso C."/>
            <person name="Dhargay N."/>
            <person name="Dooley K."/>
            <person name="Dooley E."/>
            <person name="Doricent M."/>
            <person name="Dorje P."/>
            <person name="Dorjee K."/>
            <person name="Dupes A."/>
            <person name="Elong R."/>
            <person name="Falk J."/>
            <person name="Farina A."/>
            <person name="Faro S."/>
            <person name="Ferguson D."/>
            <person name="Fisher S."/>
            <person name="Foley C.D."/>
            <person name="Franke A."/>
            <person name="Friedrich D."/>
            <person name="Gadbois L."/>
            <person name="Gearin G."/>
            <person name="Gearin C.R."/>
            <person name="Giannoukos G."/>
            <person name="Goode T."/>
            <person name="Graham J."/>
            <person name="Grandbois E."/>
            <person name="Grewal S."/>
            <person name="Gyaltsen K."/>
            <person name="Hafez N."/>
            <person name="Hagos B."/>
            <person name="Hall J."/>
            <person name="Henson C."/>
            <person name="Hollinger A."/>
            <person name="Honan T."/>
            <person name="Huard M.D."/>
            <person name="Hughes L."/>
            <person name="Hurhula B."/>
            <person name="Husby M.E."/>
            <person name="Kamat A."/>
            <person name="Kanga B."/>
            <person name="Kashin S."/>
            <person name="Khazanovich D."/>
            <person name="Kisner P."/>
            <person name="Lance K."/>
            <person name="Lara M."/>
            <person name="Lee W."/>
            <person name="Lennon N."/>
            <person name="Letendre F."/>
            <person name="LeVine R."/>
            <person name="Lipovsky A."/>
            <person name="Liu X."/>
            <person name="Liu J."/>
            <person name="Liu S."/>
            <person name="Lokyitsang T."/>
            <person name="Lokyitsang Y."/>
            <person name="Lubonja R."/>
            <person name="Lui A."/>
            <person name="MacDonald P."/>
            <person name="Magnisalis V."/>
            <person name="Maru K."/>
            <person name="Matthews C."/>
            <person name="McCusker W."/>
            <person name="McDonough S."/>
            <person name="Mehta T."/>
            <person name="Meldrim J."/>
            <person name="Meneus L."/>
            <person name="Mihai O."/>
            <person name="Mihalev A."/>
            <person name="Mihova T."/>
            <person name="Mittelman R."/>
            <person name="Mlenga V."/>
            <person name="Montmayeur A."/>
            <person name="Mulrain L."/>
            <person name="Navidi A."/>
            <person name="Naylor J."/>
            <person name="Negash T."/>
            <person name="Nguyen T."/>
            <person name="Nguyen N."/>
            <person name="Nicol R."/>
            <person name="Norbu C."/>
            <person name="Norbu N."/>
            <person name="Novod N."/>
            <person name="O'Neill B."/>
            <person name="Osman S."/>
            <person name="Markiewicz E."/>
            <person name="Oyono O.L."/>
            <person name="Patti C."/>
            <person name="Phunkhang P."/>
            <person name="Pierre F."/>
            <person name="Priest M."/>
            <person name="Raghuraman S."/>
            <person name="Rege F."/>
            <person name="Reyes R."/>
            <person name="Rise C."/>
            <person name="Rogov P."/>
            <person name="Ross K."/>
            <person name="Ryan E."/>
            <person name="Settipalli S."/>
            <person name="Shea T."/>
            <person name="Sherpa N."/>
            <person name="Shi L."/>
            <person name="Shih D."/>
            <person name="Sparrow T."/>
            <person name="Spaulding J."/>
            <person name="Stalker J."/>
            <person name="Stange-Thomann N."/>
            <person name="Stavropoulos S."/>
            <person name="Stone C."/>
            <person name="Strader C."/>
            <person name="Tesfaye S."/>
            <person name="Thomson T."/>
            <person name="Thoulutsang Y."/>
            <person name="Thoulutsang D."/>
            <person name="Topham K."/>
            <person name="Topping I."/>
            <person name="Tsamla T."/>
            <person name="Vassiliev H."/>
            <person name="Vo A."/>
            <person name="Wangchuk T."/>
            <person name="Wangdi T."/>
            <person name="Weiand M."/>
            <person name="Wilkinson J."/>
            <person name="Wilson A."/>
            <person name="Yadav S."/>
            <person name="Young G."/>
            <person name="Yu Q."/>
            <person name="Zembek L."/>
            <person name="Zhong D."/>
            <person name="Zimmer A."/>
            <person name="Zwirko Z."/>
            <person name="Jaffe D.B."/>
            <person name="Alvarez P."/>
            <person name="Brockman W."/>
            <person name="Butler J."/>
            <person name="Chin C."/>
            <person name="Gnerre S."/>
            <person name="Grabherr M."/>
            <person name="Kleber M."/>
            <person name="Mauceli E."/>
            <person name="MacCallum I."/>
        </authorList>
    </citation>
    <scope>NUCLEOTIDE SEQUENCE [LARGE SCALE GENOMIC DNA]</scope>
    <source>
        <strain evidence="3">Tucson 14030-0811.24</strain>
    </source>
</reference>
<evidence type="ECO:0000259" key="1">
    <source>
        <dbReference type="Pfam" id="PF25051"/>
    </source>
</evidence>
<evidence type="ECO:0000313" key="2">
    <source>
        <dbReference type="EMBL" id="EDW85111.1"/>
    </source>
</evidence>
<dbReference type="Pfam" id="PF25051">
    <property type="entry name" value="WHD_MCM8"/>
    <property type="match status" value="1"/>
</dbReference>
<dbReference type="InterPro" id="IPR027417">
    <property type="entry name" value="P-loop_NTPase"/>
</dbReference>
<dbReference type="OMA" id="GACCQSE"/>
<dbReference type="InterPro" id="IPR056875">
    <property type="entry name" value="MCM8/REC_WHD"/>
</dbReference>
<accession>B4NK69</accession>
<dbReference type="AlphaFoldDB" id="B4NK69"/>
<dbReference type="CDD" id="cd22247">
    <property type="entry name" value="MCM8_WHD"/>
    <property type="match status" value="1"/>
</dbReference>
<keyword evidence="3" id="KW-1185">Reference proteome</keyword>
<dbReference type="KEGG" id="dwi:6650734"/>
<dbReference type="eggNOG" id="KOG0480">
    <property type="taxonomic scope" value="Eukaryota"/>
</dbReference>
<proteinExistence type="predicted"/>
<dbReference type="Gene3D" id="3.40.50.300">
    <property type="entry name" value="P-loop containing nucleotide triphosphate hydrolases"/>
    <property type="match status" value="1"/>
</dbReference>
<dbReference type="OrthoDB" id="422555at2759"/>
<protein>
    <recommendedName>
        <fullName evidence="1">MCM8/REC winged helix domain-containing protein</fullName>
    </recommendedName>
</protein>
<name>B4NK69_DROWI</name>
<dbReference type="HOGENOM" id="CLU_1877633_0_0_1"/>
<dbReference type="Proteomes" id="UP000007798">
    <property type="component" value="Unassembled WGS sequence"/>
</dbReference>
<feature type="domain" description="MCM8/REC winged helix" evidence="1">
    <location>
        <begin position="64"/>
        <end position="133"/>
    </location>
</feature>